<evidence type="ECO:0000313" key="4">
    <source>
        <dbReference type="Proteomes" id="UP001365781"/>
    </source>
</evidence>
<keyword evidence="2" id="KW-0812">Transmembrane</keyword>
<dbReference type="EMBL" id="JBBAYM010000028">
    <property type="protein sequence ID" value="MEI5614313.1"/>
    <property type="molecule type" value="Genomic_DNA"/>
</dbReference>
<evidence type="ECO:0000256" key="2">
    <source>
        <dbReference type="SAM" id="Phobius"/>
    </source>
</evidence>
<keyword evidence="2" id="KW-0472">Membrane</keyword>
<feature type="transmembrane region" description="Helical" evidence="2">
    <location>
        <begin position="6"/>
        <end position="25"/>
    </location>
</feature>
<dbReference type="RefSeq" id="WP_216591764.1">
    <property type="nucleotide sequence ID" value="NZ_JABRXD010000363.1"/>
</dbReference>
<dbReference type="Proteomes" id="UP001365781">
    <property type="component" value="Unassembled WGS sequence"/>
</dbReference>
<proteinExistence type="predicted"/>
<comment type="caution">
    <text evidence="3">The sequence shown here is derived from an EMBL/GenBank/DDBJ whole genome shotgun (WGS) entry which is preliminary data.</text>
</comment>
<evidence type="ECO:0000256" key="1">
    <source>
        <dbReference type="SAM" id="MobiDB-lite"/>
    </source>
</evidence>
<evidence type="ECO:0008006" key="5">
    <source>
        <dbReference type="Google" id="ProtNLM"/>
    </source>
</evidence>
<feature type="transmembrane region" description="Helical" evidence="2">
    <location>
        <begin position="46"/>
        <end position="69"/>
    </location>
</feature>
<protein>
    <recommendedName>
        <fullName evidence="5">Integral membrane protein</fullName>
    </recommendedName>
</protein>
<accession>A0ABU8GM81</accession>
<sequence>MTGMEAALWGLLGSGVAEALNLSASMRPTGPRRRWRRPWPNKADRLVVLAAIALRLFSGFGLTAALGASHQLPNATAAFVAGLAAPFIVARFFQSIPVPEQGPHQRPEAAIPAVRVAADDTGESRTESEGTSAAS</sequence>
<reference evidence="3 4" key="1">
    <citation type="submission" date="2024-03" db="EMBL/GenBank/DDBJ databases">
        <title>First Report of Pectobacterium brasiliscabiei causing potato scab in china.</title>
        <authorList>
            <person name="Handique U."/>
        </authorList>
    </citation>
    <scope>NUCLEOTIDE SEQUENCE [LARGE SCALE GENOMIC DNA]</scope>
    <source>
        <strain evidence="3 4">ZRIMU1503</strain>
    </source>
</reference>
<feature type="transmembrane region" description="Helical" evidence="2">
    <location>
        <begin position="75"/>
        <end position="93"/>
    </location>
</feature>
<gene>
    <name evidence="3" type="ORF">WB403_34785</name>
</gene>
<organism evidence="3 4">
    <name type="scientific">Streptomyces brasiliscabiei</name>
    <dbReference type="NCBI Taxonomy" id="2736302"/>
    <lineage>
        <taxon>Bacteria</taxon>
        <taxon>Bacillati</taxon>
        <taxon>Actinomycetota</taxon>
        <taxon>Actinomycetes</taxon>
        <taxon>Kitasatosporales</taxon>
        <taxon>Streptomycetaceae</taxon>
        <taxon>Streptomyces</taxon>
    </lineage>
</organism>
<evidence type="ECO:0000313" key="3">
    <source>
        <dbReference type="EMBL" id="MEI5614313.1"/>
    </source>
</evidence>
<feature type="region of interest" description="Disordered" evidence="1">
    <location>
        <begin position="101"/>
        <end position="135"/>
    </location>
</feature>
<keyword evidence="2" id="KW-1133">Transmembrane helix</keyword>
<name>A0ABU8GM81_9ACTN</name>
<keyword evidence="4" id="KW-1185">Reference proteome</keyword>